<dbReference type="SUPFAM" id="SSF53850">
    <property type="entry name" value="Periplasmic binding protein-like II"/>
    <property type="match status" value="1"/>
</dbReference>
<proteinExistence type="predicted"/>
<dbReference type="EMBL" id="SMGG01000004">
    <property type="protein sequence ID" value="TCK60944.1"/>
    <property type="molecule type" value="Genomic_DNA"/>
</dbReference>
<dbReference type="PANTHER" id="PTHR42941:SF1">
    <property type="entry name" value="SLL1037 PROTEIN"/>
    <property type="match status" value="1"/>
</dbReference>
<dbReference type="PANTHER" id="PTHR42941">
    <property type="entry name" value="SLL1037 PROTEIN"/>
    <property type="match status" value="1"/>
</dbReference>
<dbReference type="Pfam" id="PF16868">
    <property type="entry name" value="NMT1_3"/>
    <property type="match status" value="1"/>
</dbReference>
<accession>A0A4R1K9B8</accession>
<evidence type="ECO:0008006" key="4">
    <source>
        <dbReference type="Google" id="ProtNLM"/>
    </source>
</evidence>
<comment type="caution">
    <text evidence="2">The sequence shown here is derived from an EMBL/GenBank/DDBJ whole genome shotgun (WGS) entry which is preliminary data.</text>
</comment>
<name>A0A4R1K9B8_9BACT</name>
<dbReference type="Proteomes" id="UP000294614">
    <property type="component" value="Unassembled WGS sequence"/>
</dbReference>
<sequence length="320" mass="35369">MLIYLMKKYILSALIAVLTLFSVQKSFAAPNEFRFCGGPDGGTFMYFANGIAKLGEKYGMKITPVPTKGSIENIRMLNSGQAGFATVYAEDAYLARRGLLKGDNTKYTRIYGAGLLFTAKAHVLVQNSSTIKTLHDLADKRVAVGEAGTGAASSAERILSSIGVWNSTTKYFIGYRQAEAAFKAGIIDAVWILAGVPNPSVTDMLNNNNARLISMESDMKRILAANRYYRSVKIPIGTYNGVNKNIDTVESDVILLTNLYTSEKEVRDMLNMIYNPSSVSYMTTQHPAAVEIPLNYEQQRMLIPPHDGAVRFWREKGMIR</sequence>
<feature type="signal peptide" evidence="1">
    <location>
        <begin position="1"/>
        <end position="28"/>
    </location>
</feature>
<dbReference type="Gene3D" id="3.40.190.10">
    <property type="entry name" value="Periplasmic binding protein-like II"/>
    <property type="match status" value="2"/>
</dbReference>
<protein>
    <recommendedName>
        <fullName evidence="4">TRAP transporter TAXI family solute receptor</fullName>
    </recommendedName>
</protein>
<evidence type="ECO:0000313" key="3">
    <source>
        <dbReference type="Proteomes" id="UP000294614"/>
    </source>
</evidence>
<reference evidence="2 3" key="1">
    <citation type="submission" date="2019-03" db="EMBL/GenBank/DDBJ databases">
        <title>Genomic Encyclopedia of Type Strains, Phase IV (KMG-IV): sequencing the most valuable type-strain genomes for metagenomic binning, comparative biology and taxonomic classification.</title>
        <authorList>
            <person name="Goeker M."/>
        </authorList>
    </citation>
    <scope>NUCLEOTIDE SEQUENCE [LARGE SCALE GENOMIC DNA]</scope>
    <source>
        <strain evidence="2 3">DSM 24984</strain>
    </source>
</reference>
<dbReference type="AlphaFoldDB" id="A0A4R1K9B8"/>
<keyword evidence="1" id="KW-0732">Signal</keyword>
<keyword evidence="3" id="KW-1185">Reference proteome</keyword>
<dbReference type="NCBIfam" id="TIGR02122">
    <property type="entry name" value="TRAP_TAXI"/>
    <property type="match status" value="1"/>
</dbReference>
<evidence type="ECO:0000256" key="1">
    <source>
        <dbReference type="SAM" id="SignalP"/>
    </source>
</evidence>
<organism evidence="2 3">
    <name type="scientific">Seleniivibrio woodruffii</name>
    <dbReference type="NCBI Taxonomy" id="1078050"/>
    <lineage>
        <taxon>Bacteria</taxon>
        <taxon>Pseudomonadati</taxon>
        <taxon>Deferribacterota</taxon>
        <taxon>Deferribacteres</taxon>
        <taxon>Deferribacterales</taxon>
        <taxon>Geovibrionaceae</taxon>
        <taxon>Seleniivibrio</taxon>
    </lineage>
</organism>
<feature type="chain" id="PRO_5020422210" description="TRAP transporter TAXI family solute receptor" evidence="1">
    <location>
        <begin position="29"/>
        <end position="320"/>
    </location>
</feature>
<evidence type="ECO:0000313" key="2">
    <source>
        <dbReference type="EMBL" id="TCK60944.1"/>
    </source>
</evidence>
<dbReference type="InterPro" id="IPR011852">
    <property type="entry name" value="TRAP_TAXI"/>
</dbReference>
<dbReference type="OrthoDB" id="9780180at2"/>
<gene>
    <name evidence="2" type="ORF">C8D98_1825</name>
</gene>